<reference evidence="2 3" key="1">
    <citation type="journal article" date="2013" name="Genome Announc.">
        <title>Draft Genome Sequence of 'Candidatus Halobonum tyrrellensis' Strain G22, Isolated from the Hypersaline Waters of Lake Tyrrell, Australia.</title>
        <authorList>
            <person name="Ugalde J.A."/>
            <person name="Narasingarao P."/>
            <person name="Kuo S."/>
            <person name="Podell S."/>
            <person name="Allen E.E."/>
        </authorList>
    </citation>
    <scope>NUCLEOTIDE SEQUENCE [LARGE SCALE GENOMIC DNA]</scope>
    <source>
        <strain evidence="2 3">G22</strain>
    </source>
</reference>
<gene>
    <name evidence="2" type="ORF">K933_00852</name>
</gene>
<dbReference type="AlphaFoldDB" id="V4J3W4"/>
<evidence type="ECO:0000313" key="2">
    <source>
        <dbReference type="EMBL" id="ESP90067.1"/>
    </source>
</evidence>
<sequence length="70" mass="7376">MGGTVGRFLAGTTAPAPQRELVDGSNASTENGADAQQSSWSDDANQHSTLDSIRASTRDGRSRSRKAIQK</sequence>
<dbReference type="Proteomes" id="UP000017840">
    <property type="component" value="Unassembled WGS sequence"/>
</dbReference>
<accession>V4J3W4</accession>
<protein>
    <submittedName>
        <fullName evidence="2">Uncharacterized protein</fullName>
    </submittedName>
</protein>
<dbReference type="RefSeq" id="WP_023392771.1">
    <property type="nucleotide sequence ID" value="NZ_ASGZ01000002.1"/>
</dbReference>
<feature type="compositionally biased region" description="Polar residues" evidence="1">
    <location>
        <begin position="25"/>
        <end position="55"/>
    </location>
</feature>
<proteinExistence type="predicted"/>
<comment type="caution">
    <text evidence="2">The sequence shown here is derived from an EMBL/GenBank/DDBJ whole genome shotgun (WGS) entry which is preliminary data.</text>
</comment>
<evidence type="ECO:0000313" key="3">
    <source>
        <dbReference type="Proteomes" id="UP000017840"/>
    </source>
</evidence>
<organism evidence="2 3">
    <name type="scientific">Candidatus Halobonum tyrrellensis G22</name>
    <dbReference type="NCBI Taxonomy" id="1324957"/>
    <lineage>
        <taxon>Archaea</taxon>
        <taxon>Methanobacteriati</taxon>
        <taxon>Methanobacteriota</taxon>
        <taxon>Stenosarchaea group</taxon>
        <taxon>Halobacteria</taxon>
        <taxon>Halobacteriales</taxon>
        <taxon>Haloferacaceae</taxon>
        <taxon>Candidatus Halobonum</taxon>
    </lineage>
</organism>
<name>V4J3W4_9EURY</name>
<dbReference type="EMBL" id="ASGZ01000002">
    <property type="protein sequence ID" value="ESP90067.1"/>
    <property type="molecule type" value="Genomic_DNA"/>
</dbReference>
<keyword evidence="3" id="KW-1185">Reference proteome</keyword>
<evidence type="ECO:0000256" key="1">
    <source>
        <dbReference type="SAM" id="MobiDB-lite"/>
    </source>
</evidence>
<feature type="region of interest" description="Disordered" evidence="1">
    <location>
        <begin position="1"/>
        <end position="70"/>
    </location>
</feature>